<name>A0ABR3P994_9PEZI</name>
<keyword evidence="3" id="KW-1185">Reference proteome</keyword>
<feature type="region of interest" description="Disordered" evidence="1">
    <location>
        <begin position="203"/>
        <end position="248"/>
    </location>
</feature>
<sequence>MRTANSLPLVLEGITTSSFLQYVMQQHAAPTHLIICSTRDDFLREMITEMNPPSSPAPEDQGTVDSEQTGNNQGQTVEQEQLKTSTMLLQPTLRFLATSQTVKVSFCPDLTHLLALLASLPYRHINHDDSASPHVARGQQQSGGNDGFDRHIKRRPILAILNPIRLHKPTSSYSAQGFNRTFASAVETAYLLGQQLVLVEAPEQPSTNVANDYDDEEEDRPMYDSDHEHKSRDRASQPHEHVSSPWDEQLSMLNVTTKTFGVGDRGWAGRTVSIRQVAQRWCTFVRLEETSVVEVR</sequence>
<feature type="region of interest" description="Disordered" evidence="1">
    <location>
        <begin position="48"/>
        <end position="79"/>
    </location>
</feature>
<dbReference type="EMBL" id="JBFMKM010000012">
    <property type="protein sequence ID" value="KAL1302641.1"/>
    <property type="molecule type" value="Genomic_DNA"/>
</dbReference>
<dbReference type="Proteomes" id="UP001562354">
    <property type="component" value="Unassembled WGS sequence"/>
</dbReference>
<feature type="compositionally biased region" description="Polar residues" evidence="1">
    <location>
        <begin position="63"/>
        <end position="79"/>
    </location>
</feature>
<feature type="compositionally biased region" description="Basic and acidic residues" evidence="1">
    <location>
        <begin position="220"/>
        <end position="242"/>
    </location>
</feature>
<evidence type="ECO:0000313" key="2">
    <source>
        <dbReference type="EMBL" id="KAL1302641.1"/>
    </source>
</evidence>
<feature type="region of interest" description="Disordered" evidence="1">
    <location>
        <begin position="129"/>
        <end position="150"/>
    </location>
</feature>
<gene>
    <name evidence="2" type="ORF">AAFC00_003010</name>
</gene>
<evidence type="ECO:0000256" key="1">
    <source>
        <dbReference type="SAM" id="MobiDB-lite"/>
    </source>
</evidence>
<reference evidence="2 3" key="1">
    <citation type="submission" date="2024-07" db="EMBL/GenBank/DDBJ databases">
        <title>Draft sequence of the Neodothiora populina.</title>
        <authorList>
            <person name="Drown D.D."/>
            <person name="Schuette U.S."/>
            <person name="Buechlein A.B."/>
            <person name="Rusch D.R."/>
            <person name="Winton L.W."/>
            <person name="Adams G.A."/>
        </authorList>
    </citation>
    <scope>NUCLEOTIDE SEQUENCE [LARGE SCALE GENOMIC DNA]</scope>
    <source>
        <strain evidence="2 3">CPC 39397</strain>
    </source>
</reference>
<dbReference type="RefSeq" id="XP_069198917.1">
    <property type="nucleotide sequence ID" value="XM_069342416.1"/>
</dbReference>
<accession>A0ABR3P994</accession>
<organism evidence="2 3">
    <name type="scientific">Neodothiora populina</name>
    <dbReference type="NCBI Taxonomy" id="2781224"/>
    <lineage>
        <taxon>Eukaryota</taxon>
        <taxon>Fungi</taxon>
        <taxon>Dikarya</taxon>
        <taxon>Ascomycota</taxon>
        <taxon>Pezizomycotina</taxon>
        <taxon>Dothideomycetes</taxon>
        <taxon>Dothideomycetidae</taxon>
        <taxon>Dothideales</taxon>
        <taxon>Dothioraceae</taxon>
        <taxon>Neodothiora</taxon>
    </lineage>
</organism>
<proteinExistence type="predicted"/>
<dbReference type="GeneID" id="95976712"/>
<evidence type="ECO:0000313" key="3">
    <source>
        <dbReference type="Proteomes" id="UP001562354"/>
    </source>
</evidence>
<protein>
    <submittedName>
        <fullName evidence="2">Uncharacterized protein</fullName>
    </submittedName>
</protein>
<comment type="caution">
    <text evidence="2">The sequence shown here is derived from an EMBL/GenBank/DDBJ whole genome shotgun (WGS) entry which is preliminary data.</text>
</comment>